<dbReference type="PANTHER" id="PTHR30614:SF0">
    <property type="entry name" value="L-CYSTINE TRANSPORT SYSTEM PERMEASE PROTEIN TCYL"/>
    <property type="match status" value="1"/>
</dbReference>
<feature type="transmembrane region" description="Helical" evidence="8">
    <location>
        <begin position="103"/>
        <end position="128"/>
    </location>
</feature>
<protein>
    <submittedName>
        <fullName evidence="11">Amino acid ABC transporter membrane protein (PAAT family)</fullName>
    </submittedName>
</protein>
<organism evidence="11 12">
    <name type="scientific">Calidifontibacter indicus</name>
    <dbReference type="NCBI Taxonomy" id="419650"/>
    <lineage>
        <taxon>Bacteria</taxon>
        <taxon>Bacillati</taxon>
        <taxon>Actinomycetota</taxon>
        <taxon>Actinomycetes</taxon>
        <taxon>Micrococcales</taxon>
        <taxon>Dermacoccaceae</taxon>
        <taxon>Calidifontibacter</taxon>
    </lineage>
</organism>
<evidence type="ECO:0000256" key="8">
    <source>
        <dbReference type="RuleBase" id="RU363032"/>
    </source>
</evidence>
<reference evidence="11 12" key="1">
    <citation type="submission" date="2018-08" db="EMBL/GenBank/DDBJ databases">
        <title>Sequencing the genomes of 1000 actinobacteria strains.</title>
        <authorList>
            <person name="Klenk H.-P."/>
        </authorList>
    </citation>
    <scope>NUCLEOTIDE SEQUENCE [LARGE SCALE GENOMIC DNA]</scope>
    <source>
        <strain evidence="11 12">DSM 22967</strain>
    </source>
</reference>
<keyword evidence="3" id="KW-1003">Cell membrane</keyword>
<feature type="domain" description="ABC transmembrane type-1" evidence="10">
    <location>
        <begin position="104"/>
        <end position="310"/>
    </location>
</feature>
<accession>A0A3D9UR47</accession>
<keyword evidence="6 8" id="KW-1133">Transmembrane helix</keyword>
<sequence length="353" mass="37543">MSQLTVDQGSATRSGPAIRPAPDVSKGDQSPAPASELAAGLVADLTADLAGAPLLGRRRPLRWASAGVAAVLLAMLVNTLFTNPRFQWHIVGEHLFSKAILDGLVLTIWLTAAVMVSGYVLGIAVAILRLSDNPVLSSASFGFVWLVRSVPPLVQLLFWFEIASLYPRLSIGIPFGPEFASVQTAHLFSAIVAAYVALTIDVGAFAAEIVRGGLLSVDKGQTEAAQSLGLSRWRTFRRVVLPQAMPAIIPASGNLLIGMLKATSLVSVIAVQDLLGAAELIYNDNFQVIPLLLVATLWYLVLTSVLSVGQFLLERHFTRGRRSGGGSGLVSLWRANLRLFPHRVHTSAKGGAA</sequence>
<dbReference type="GO" id="GO:0022857">
    <property type="term" value="F:transmembrane transporter activity"/>
    <property type="evidence" value="ECO:0007669"/>
    <property type="project" value="InterPro"/>
</dbReference>
<dbReference type="SUPFAM" id="SSF161098">
    <property type="entry name" value="MetI-like"/>
    <property type="match status" value="1"/>
</dbReference>
<dbReference type="InterPro" id="IPR010065">
    <property type="entry name" value="AA_ABC_transptr_permease_3TM"/>
</dbReference>
<feature type="transmembrane region" description="Helical" evidence="8">
    <location>
        <begin position="247"/>
        <end position="271"/>
    </location>
</feature>
<dbReference type="EMBL" id="QTUA01000001">
    <property type="protein sequence ID" value="REF31787.1"/>
    <property type="molecule type" value="Genomic_DNA"/>
</dbReference>
<evidence type="ECO:0000256" key="6">
    <source>
        <dbReference type="ARBA" id="ARBA00022989"/>
    </source>
</evidence>
<comment type="caution">
    <text evidence="11">The sequence shown here is derived from an EMBL/GenBank/DDBJ whole genome shotgun (WGS) entry which is preliminary data.</text>
</comment>
<evidence type="ECO:0000256" key="9">
    <source>
        <dbReference type="SAM" id="MobiDB-lite"/>
    </source>
</evidence>
<evidence type="ECO:0000313" key="12">
    <source>
        <dbReference type="Proteomes" id="UP000256253"/>
    </source>
</evidence>
<keyword evidence="12" id="KW-1185">Reference proteome</keyword>
<dbReference type="AlphaFoldDB" id="A0A3D9UR47"/>
<comment type="subcellular location">
    <subcellularLocation>
        <location evidence="1 8">Cell membrane</location>
        <topology evidence="1 8">Multi-pass membrane protein</topology>
    </subcellularLocation>
</comment>
<keyword evidence="7 8" id="KW-0472">Membrane</keyword>
<dbReference type="GO" id="GO:0006865">
    <property type="term" value="P:amino acid transport"/>
    <property type="evidence" value="ECO:0007669"/>
    <property type="project" value="UniProtKB-KW"/>
</dbReference>
<evidence type="ECO:0000313" key="11">
    <source>
        <dbReference type="EMBL" id="REF31787.1"/>
    </source>
</evidence>
<dbReference type="OrthoDB" id="92598at2"/>
<dbReference type="InterPro" id="IPR035906">
    <property type="entry name" value="MetI-like_sf"/>
</dbReference>
<feature type="region of interest" description="Disordered" evidence="9">
    <location>
        <begin position="1"/>
        <end position="33"/>
    </location>
</feature>
<dbReference type="PANTHER" id="PTHR30614">
    <property type="entry name" value="MEMBRANE COMPONENT OF AMINO ACID ABC TRANSPORTER"/>
    <property type="match status" value="1"/>
</dbReference>
<feature type="transmembrane region" description="Helical" evidence="8">
    <location>
        <begin position="291"/>
        <end position="313"/>
    </location>
</feature>
<evidence type="ECO:0000256" key="4">
    <source>
        <dbReference type="ARBA" id="ARBA00022692"/>
    </source>
</evidence>
<comment type="similarity">
    <text evidence="8">Belongs to the binding-protein-dependent transport system permease family.</text>
</comment>
<evidence type="ECO:0000256" key="7">
    <source>
        <dbReference type="ARBA" id="ARBA00023136"/>
    </source>
</evidence>
<feature type="transmembrane region" description="Helical" evidence="8">
    <location>
        <begin position="187"/>
        <end position="210"/>
    </location>
</feature>
<feature type="transmembrane region" description="Helical" evidence="8">
    <location>
        <begin position="63"/>
        <end position="83"/>
    </location>
</feature>
<evidence type="ECO:0000256" key="2">
    <source>
        <dbReference type="ARBA" id="ARBA00022448"/>
    </source>
</evidence>
<dbReference type="NCBIfam" id="TIGR01726">
    <property type="entry name" value="HEQRo_perm_3TM"/>
    <property type="match status" value="1"/>
</dbReference>
<evidence type="ECO:0000259" key="10">
    <source>
        <dbReference type="PROSITE" id="PS50928"/>
    </source>
</evidence>
<keyword evidence="4 8" id="KW-0812">Transmembrane</keyword>
<gene>
    <name evidence="11" type="ORF">DFJ65_2868</name>
</gene>
<dbReference type="InterPro" id="IPR043429">
    <property type="entry name" value="ArtM/GltK/GlnP/TcyL/YhdX-like"/>
</dbReference>
<dbReference type="Gene3D" id="1.10.3720.10">
    <property type="entry name" value="MetI-like"/>
    <property type="match status" value="1"/>
</dbReference>
<feature type="transmembrane region" description="Helical" evidence="8">
    <location>
        <begin position="140"/>
        <end position="160"/>
    </location>
</feature>
<dbReference type="CDD" id="cd06261">
    <property type="entry name" value="TM_PBP2"/>
    <property type="match status" value="1"/>
</dbReference>
<keyword evidence="5" id="KW-0029">Amino-acid transport</keyword>
<evidence type="ECO:0000256" key="3">
    <source>
        <dbReference type="ARBA" id="ARBA00022475"/>
    </source>
</evidence>
<proteinExistence type="inferred from homology"/>
<dbReference type="Pfam" id="PF00528">
    <property type="entry name" value="BPD_transp_1"/>
    <property type="match status" value="1"/>
</dbReference>
<name>A0A3D9UR47_9MICO</name>
<evidence type="ECO:0000256" key="1">
    <source>
        <dbReference type="ARBA" id="ARBA00004651"/>
    </source>
</evidence>
<dbReference type="GO" id="GO:0043190">
    <property type="term" value="C:ATP-binding cassette (ABC) transporter complex"/>
    <property type="evidence" value="ECO:0007669"/>
    <property type="project" value="InterPro"/>
</dbReference>
<evidence type="ECO:0000256" key="5">
    <source>
        <dbReference type="ARBA" id="ARBA00022970"/>
    </source>
</evidence>
<dbReference type="InterPro" id="IPR000515">
    <property type="entry name" value="MetI-like"/>
</dbReference>
<dbReference type="Proteomes" id="UP000256253">
    <property type="component" value="Unassembled WGS sequence"/>
</dbReference>
<dbReference type="PROSITE" id="PS50928">
    <property type="entry name" value="ABC_TM1"/>
    <property type="match status" value="1"/>
</dbReference>
<keyword evidence="2 8" id="KW-0813">Transport</keyword>
<dbReference type="RefSeq" id="WP_115923576.1">
    <property type="nucleotide sequence ID" value="NZ_QTUA01000001.1"/>
</dbReference>
<feature type="compositionally biased region" description="Polar residues" evidence="9">
    <location>
        <begin position="1"/>
        <end position="13"/>
    </location>
</feature>